<proteinExistence type="predicted"/>
<sequence length="81" mass="8767">MLIWLNKLSWNFSKDVTVGLGSMLLSMAFSNTLSSLVGSTSSQSSIVGSVIIEESSLFEPHCDRPPPLLLAQATVRVQTEL</sequence>
<comment type="caution">
    <text evidence="1">The sequence shown here is derived from an EMBL/GenBank/DDBJ whole genome shotgun (WGS) entry which is preliminary data.</text>
</comment>
<reference evidence="1" key="1">
    <citation type="submission" date="2020-06" db="EMBL/GenBank/DDBJ databases">
        <title>WGS assembly of Ceratodon purpureus strain R40.</title>
        <authorList>
            <person name="Carey S.B."/>
            <person name="Jenkins J."/>
            <person name="Shu S."/>
            <person name="Lovell J.T."/>
            <person name="Sreedasyam A."/>
            <person name="Maumus F."/>
            <person name="Tiley G.P."/>
            <person name="Fernandez-Pozo N."/>
            <person name="Barry K."/>
            <person name="Chen C."/>
            <person name="Wang M."/>
            <person name="Lipzen A."/>
            <person name="Daum C."/>
            <person name="Saski C.A."/>
            <person name="Payton A.C."/>
            <person name="Mcbreen J.C."/>
            <person name="Conrad R.E."/>
            <person name="Kollar L.M."/>
            <person name="Olsson S."/>
            <person name="Huttunen S."/>
            <person name="Landis J.B."/>
            <person name="Wickett N.J."/>
            <person name="Johnson M.G."/>
            <person name="Rensing S.A."/>
            <person name="Grimwood J."/>
            <person name="Schmutz J."/>
            <person name="Mcdaniel S.F."/>
        </authorList>
    </citation>
    <scope>NUCLEOTIDE SEQUENCE</scope>
    <source>
        <strain evidence="1">R40</strain>
    </source>
</reference>
<organism evidence="1 2">
    <name type="scientific">Ceratodon purpureus</name>
    <name type="common">Fire moss</name>
    <name type="synonym">Dicranum purpureum</name>
    <dbReference type="NCBI Taxonomy" id="3225"/>
    <lineage>
        <taxon>Eukaryota</taxon>
        <taxon>Viridiplantae</taxon>
        <taxon>Streptophyta</taxon>
        <taxon>Embryophyta</taxon>
        <taxon>Bryophyta</taxon>
        <taxon>Bryophytina</taxon>
        <taxon>Bryopsida</taxon>
        <taxon>Dicranidae</taxon>
        <taxon>Pseudoditrichales</taxon>
        <taxon>Ditrichaceae</taxon>
        <taxon>Ceratodon</taxon>
    </lineage>
</organism>
<keyword evidence="2" id="KW-1185">Reference proteome</keyword>
<protein>
    <submittedName>
        <fullName evidence="1">Uncharacterized protein</fullName>
    </submittedName>
</protein>
<dbReference type="EMBL" id="CM026426">
    <property type="protein sequence ID" value="KAG0574279.1"/>
    <property type="molecule type" value="Genomic_DNA"/>
</dbReference>
<dbReference type="AlphaFoldDB" id="A0A8T0HU63"/>
<evidence type="ECO:0000313" key="2">
    <source>
        <dbReference type="Proteomes" id="UP000822688"/>
    </source>
</evidence>
<accession>A0A8T0HU63</accession>
<name>A0A8T0HU63_CERPU</name>
<dbReference type="Proteomes" id="UP000822688">
    <property type="component" value="Chromosome V"/>
</dbReference>
<evidence type="ECO:0000313" key="1">
    <source>
        <dbReference type="EMBL" id="KAG0574279.1"/>
    </source>
</evidence>
<gene>
    <name evidence="1" type="ORF">KC19_VG250000</name>
</gene>